<dbReference type="PANTHER" id="PTHR32009:SF49">
    <property type="entry name" value="DISEASE RESISTANCE PROTEIN (TIR-NBS-LRR CLASS) FAMILY"/>
    <property type="match status" value="1"/>
</dbReference>
<proteinExistence type="predicted"/>
<dbReference type="InterPro" id="IPR000157">
    <property type="entry name" value="TIR_dom"/>
</dbReference>
<keyword evidence="1" id="KW-0520">NAD</keyword>
<dbReference type="FunFam" id="3.40.50.10140:FF:000007">
    <property type="entry name" value="Disease resistance protein (TIR-NBS-LRR class)"/>
    <property type="match status" value="1"/>
</dbReference>
<sequence>MNLLERRQLCDSCEGSDSCEIDGHVGKETTPKLFNRARILGSVLNGLLPCTIILLTVDANFGPMIANLRRARFRVILVKSIRSRAFKLEPDSRNPYPPWDFEGLEHNFYEMFATISQLIPFEFSLYMIHQHAVESIFLNDADDDEWVMIIITHYHLDLDKTEMIECKAVAAIRDLICPRLGIIRSSSEGAVEIHIMVLLVEAAWFLESLTEKVLAVKGRAPPQHQVFVSFRGSDVRYNFFSFLKDALIKNGINVVTDEDAPRGKPIDENLLKLIKDSRIAVVIFSENYPESTWCLDELVEIEKQMDLKMLDSCPIFFEVETCHVKLQVARSTFNYNLLQLEHDERKKARQISKKAWEDAEKRFEGWRKALISVASRLGLTYKKGSNQATFVNEIVEKVKAMLDNVSSSHITPQHQVYISFRSREIRNKFSSLLRAALRRSGINVLLDDENITRIESRDEVDRLFCRVSRVKDRTSVHYQNLQELDVVLEETAGDE</sequence>
<feature type="domain" description="TIR" evidence="2">
    <location>
        <begin position="222"/>
        <end position="402"/>
    </location>
</feature>
<evidence type="ECO:0000259" key="2">
    <source>
        <dbReference type="PROSITE" id="PS50104"/>
    </source>
</evidence>
<evidence type="ECO:0000313" key="4">
    <source>
        <dbReference type="Proteomes" id="UP000694251"/>
    </source>
</evidence>
<dbReference type="Proteomes" id="UP000694251">
    <property type="component" value="Chromosome 4"/>
</dbReference>
<evidence type="ECO:0000313" key="3">
    <source>
        <dbReference type="EMBL" id="KAG7620084.1"/>
    </source>
</evidence>
<reference evidence="3 4" key="1">
    <citation type="submission" date="2020-12" db="EMBL/GenBank/DDBJ databases">
        <title>Concerted genomic and epigenomic changes stabilize Arabidopsis allopolyploids.</title>
        <authorList>
            <person name="Chen Z."/>
        </authorList>
    </citation>
    <scope>NUCLEOTIDE SEQUENCE [LARGE SCALE GENOMIC DNA]</scope>
    <source>
        <strain evidence="3">As9502</strain>
        <tissue evidence="3">Leaf</tissue>
    </source>
</reference>
<protein>
    <submittedName>
        <fullName evidence="3">Toll/interleukin-1 receptor homology (TIR) domain</fullName>
    </submittedName>
</protein>
<dbReference type="AlphaFoldDB" id="A0A8T2ED53"/>
<dbReference type="EMBL" id="JAEFBJ010000004">
    <property type="protein sequence ID" value="KAG7620084.1"/>
    <property type="molecule type" value="Genomic_DNA"/>
</dbReference>
<name>A0A8T2ED53_ARASU</name>
<evidence type="ECO:0000256" key="1">
    <source>
        <dbReference type="ARBA" id="ARBA00023027"/>
    </source>
</evidence>
<keyword evidence="3" id="KW-0675">Receptor</keyword>
<accession>A0A8T2ED53</accession>
<comment type="caution">
    <text evidence="3">The sequence shown here is derived from an EMBL/GenBank/DDBJ whole genome shotgun (WGS) entry which is preliminary data.</text>
</comment>
<keyword evidence="4" id="KW-1185">Reference proteome</keyword>
<dbReference type="PANTHER" id="PTHR32009">
    <property type="entry name" value="TMV RESISTANCE PROTEIN N-LIKE"/>
    <property type="match status" value="1"/>
</dbReference>
<dbReference type="SMART" id="SM00255">
    <property type="entry name" value="TIR"/>
    <property type="match status" value="1"/>
</dbReference>
<gene>
    <name evidence="3" type="ORF">ISN44_As04g011020</name>
</gene>
<dbReference type="PROSITE" id="PS50104">
    <property type="entry name" value="TIR"/>
    <property type="match status" value="1"/>
</dbReference>
<dbReference type="Pfam" id="PF01582">
    <property type="entry name" value="TIR"/>
    <property type="match status" value="1"/>
</dbReference>
<dbReference type="OrthoDB" id="1081807at2759"/>
<dbReference type="GO" id="GO:0007165">
    <property type="term" value="P:signal transduction"/>
    <property type="evidence" value="ECO:0007669"/>
    <property type="project" value="InterPro"/>
</dbReference>
<organism evidence="3 4">
    <name type="scientific">Arabidopsis suecica</name>
    <name type="common">Swedish thale-cress</name>
    <name type="synonym">Cardaminopsis suecica</name>
    <dbReference type="NCBI Taxonomy" id="45249"/>
    <lineage>
        <taxon>Eukaryota</taxon>
        <taxon>Viridiplantae</taxon>
        <taxon>Streptophyta</taxon>
        <taxon>Embryophyta</taxon>
        <taxon>Tracheophyta</taxon>
        <taxon>Spermatophyta</taxon>
        <taxon>Magnoliopsida</taxon>
        <taxon>eudicotyledons</taxon>
        <taxon>Gunneridae</taxon>
        <taxon>Pentapetalae</taxon>
        <taxon>rosids</taxon>
        <taxon>malvids</taxon>
        <taxon>Brassicales</taxon>
        <taxon>Brassicaceae</taxon>
        <taxon>Camelineae</taxon>
        <taxon>Arabidopsis</taxon>
    </lineage>
</organism>